<dbReference type="Proteomes" id="UP000013487">
    <property type="component" value="Unassembled WGS sequence"/>
</dbReference>
<evidence type="ECO:0000313" key="1">
    <source>
        <dbReference type="EMBL" id="ERI01335.1"/>
    </source>
</evidence>
<evidence type="ECO:0000313" key="2">
    <source>
        <dbReference type="Proteomes" id="UP000013487"/>
    </source>
</evidence>
<accession>A0AAN4HKB6</accession>
<dbReference type="AlphaFoldDB" id="A0AAN4HKB6"/>
<proteinExistence type="predicted"/>
<gene>
    <name evidence="1" type="ORF">BTCBT_002923</name>
</gene>
<dbReference type="EMBL" id="ARXZ02000004">
    <property type="protein sequence ID" value="ERI01335.1"/>
    <property type="molecule type" value="Genomic_DNA"/>
</dbReference>
<reference evidence="1 2" key="1">
    <citation type="journal article" date="2013" name="Genome Announc.">
        <title>Draft Genome Sequence of Bacillus thuringiensis var. thuringiensis Strain T01-328, a Brazilian Isolate That Produces a Soluble Pesticide Protein, Cry1Ia.</title>
        <authorList>
            <person name="Varani A.M."/>
            <person name="Lemos M.V."/>
            <person name="Fernandes C.C."/>
            <person name="Lemos E.G."/>
            <person name="Alves E.C."/>
            <person name="Desiderio J.A."/>
        </authorList>
    </citation>
    <scope>NUCLEOTIDE SEQUENCE [LARGE SCALE GENOMIC DNA]</scope>
    <source>
        <strain evidence="1 2">T01-328</strain>
    </source>
</reference>
<protein>
    <submittedName>
        <fullName evidence="1">Uncharacterized protein</fullName>
    </submittedName>
</protein>
<sequence length="111" mass="12897">MTEQEYRDFRMWETKLKVNEQAKKELKTSEGASFSENKLFLNANRNWVATSMPILYSNDEIHFVVSPLITNGTDEGASGLEAIIFTKKQLMKTFDIQLETKNTNNEMEIRK</sequence>
<dbReference type="RefSeq" id="WP_000139153.1">
    <property type="nucleotide sequence ID" value="NZ_ARXZ02000004.1"/>
</dbReference>
<name>A0AAN4HKB6_BACTU</name>
<comment type="caution">
    <text evidence="1">The sequence shown here is derived from an EMBL/GenBank/DDBJ whole genome shotgun (WGS) entry which is preliminary data.</text>
</comment>
<organism evidence="1 2">
    <name type="scientific">Bacillus thuringiensis T01-328</name>
    <dbReference type="NCBI Taxonomy" id="1324966"/>
    <lineage>
        <taxon>Bacteria</taxon>
        <taxon>Bacillati</taxon>
        <taxon>Bacillota</taxon>
        <taxon>Bacilli</taxon>
        <taxon>Bacillales</taxon>
        <taxon>Bacillaceae</taxon>
        <taxon>Bacillus</taxon>
        <taxon>Bacillus cereus group</taxon>
    </lineage>
</organism>